<feature type="active site" description="Proton donor/acceptor" evidence="7">
    <location>
        <position position="385"/>
    </location>
</feature>
<keyword evidence="6 7" id="KW-0961">Cell wall biogenesis/degradation</keyword>
<keyword evidence="5 7" id="KW-0573">Peptidoglycan synthesis</keyword>
<evidence type="ECO:0000256" key="3">
    <source>
        <dbReference type="ARBA" id="ARBA00022679"/>
    </source>
</evidence>
<dbReference type="Proteomes" id="UP001500454">
    <property type="component" value="Unassembled WGS sequence"/>
</dbReference>
<evidence type="ECO:0000256" key="4">
    <source>
        <dbReference type="ARBA" id="ARBA00022960"/>
    </source>
</evidence>
<dbReference type="InterPro" id="IPR045380">
    <property type="entry name" value="LD_TPept_scaffold_dom"/>
</dbReference>
<dbReference type="InterPro" id="IPR038063">
    <property type="entry name" value="Transpep_catalytic_dom"/>
</dbReference>
<keyword evidence="3" id="KW-0808">Transferase</keyword>
<evidence type="ECO:0000256" key="1">
    <source>
        <dbReference type="ARBA" id="ARBA00004752"/>
    </source>
</evidence>
<dbReference type="Gene3D" id="2.40.440.10">
    <property type="entry name" value="L,D-transpeptidase catalytic domain-like"/>
    <property type="match status" value="1"/>
</dbReference>
<dbReference type="SUPFAM" id="SSF141523">
    <property type="entry name" value="L,D-transpeptidase catalytic domain-like"/>
    <property type="match status" value="1"/>
</dbReference>
<dbReference type="CDD" id="cd16913">
    <property type="entry name" value="YkuD_like"/>
    <property type="match status" value="1"/>
</dbReference>
<keyword evidence="4 7" id="KW-0133">Cell shape</keyword>
<evidence type="ECO:0000313" key="10">
    <source>
        <dbReference type="Proteomes" id="UP001500454"/>
    </source>
</evidence>
<comment type="pathway">
    <text evidence="1 7">Cell wall biogenesis; peptidoglycan biosynthesis.</text>
</comment>
<sequence length="498" mass="55186">MLAAGGLLAVQQCTPWPPAADSRPARTVAAAPATEPAPVPVGPLIQALLDTAGAPPAARDAHLGLQAGAAVRSFYGPAPEPAWTRPGPDGLTADATAVLALLADARAYGLHPNDYSSARLRALRDSLQQADPARQSWQQARLEVYLSDAVLRFMLDLHRGRLRPYTLSPLETAAKRTFQPAEALRTGIAAGRAVPAVLTSQPQNREYQLLQQALVQWLRQPVPPDSAAQHQRQYEQVALNLERWRWQAFSDEEYVLINLPAFALQVVAGDSIMRRHRVVVGKPETPTPTLSSRIGYFTLAPDWHVPRSIATKEILPRLKANPGYLARNNYSLYDSRGQLLNPYQVNWQAVTGANFRYTIRQSAGCDNALGNIVFRFANPYSVYLHDTPTRQFFALPQRAFSHGCIRLQHPMELAAYLLRREGRPVQLPSEAECALQPQARDVRLRRPMPLHIRYFTCAVDSGQLRFYPDIYGRDLTLRRALFTTAPPAAGQTALANVR</sequence>
<gene>
    <name evidence="9" type="ORF">GCM10023186_29750</name>
</gene>
<name>A0ABP8J6B3_9BACT</name>
<accession>A0ABP8J6B3</accession>
<dbReference type="Pfam" id="PF20142">
    <property type="entry name" value="Scaffold"/>
    <property type="match status" value="1"/>
</dbReference>
<reference evidence="10" key="1">
    <citation type="journal article" date="2019" name="Int. J. Syst. Evol. Microbiol.">
        <title>The Global Catalogue of Microorganisms (GCM) 10K type strain sequencing project: providing services to taxonomists for standard genome sequencing and annotation.</title>
        <authorList>
            <consortium name="The Broad Institute Genomics Platform"/>
            <consortium name="The Broad Institute Genome Sequencing Center for Infectious Disease"/>
            <person name="Wu L."/>
            <person name="Ma J."/>
        </authorList>
    </citation>
    <scope>NUCLEOTIDE SEQUENCE [LARGE SCALE GENOMIC DNA]</scope>
    <source>
        <strain evidence="10">JCM 17924</strain>
    </source>
</reference>
<evidence type="ECO:0000256" key="6">
    <source>
        <dbReference type="ARBA" id="ARBA00023316"/>
    </source>
</evidence>
<evidence type="ECO:0000313" key="9">
    <source>
        <dbReference type="EMBL" id="GAA4385872.1"/>
    </source>
</evidence>
<keyword evidence="10" id="KW-1185">Reference proteome</keyword>
<dbReference type="InterPro" id="IPR052905">
    <property type="entry name" value="LD-transpeptidase_YkuD-like"/>
</dbReference>
<proteinExistence type="inferred from homology"/>
<comment type="similarity">
    <text evidence="2">Belongs to the YkuD family.</text>
</comment>
<dbReference type="PANTHER" id="PTHR41533:SF2">
    <property type="entry name" value="BLR7131 PROTEIN"/>
    <property type="match status" value="1"/>
</dbReference>
<comment type="caution">
    <text evidence="9">The sequence shown here is derived from an EMBL/GenBank/DDBJ whole genome shotgun (WGS) entry which is preliminary data.</text>
</comment>
<evidence type="ECO:0000256" key="2">
    <source>
        <dbReference type="ARBA" id="ARBA00005992"/>
    </source>
</evidence>
<evidence type="ECO:0000259" key="8">
    <source>
        <dbReference type="PROSITE" id="PS52029"/>
    </source>
</evidence>
<dbReference type="EMBL" id="BAABHA010000010">
    <property type="protein sequence ID" value="GAA4385872.1"/>
    <property type="molecule type" value="Genomic_DNA"/>
</dbReference>
<protein>
    <recommendedName>
        <fullName evidence="8">L,D-TPase catalytic domain-containing protein</fullName>
    </recommendedName>
</protein>
<dbReference type="PROSITE" id="PS52029">
    <property type="entry name" value="LD_TPASE"/>
    <property type="match status" value="1"/>
</dbReference>
<dbReference type="PANTHER" id="PTHR41533">
    <property type="entry name" value="L,D-TRANSPEPTIDASE HI_1667-RELATED"/>
    <property type="match status" value="1"/>
</dbReference>
<feature type="domain" description="L,D-TPase catalytic" evidence="8">
    <location>
        <begin position="253"/>
        <end position="428"/>
    </location>
</feature>
<organism evidence="9 10">
    <name type="scientific">Hymenobacter koreensis</name>
    <dbReference type="NCBI Taxonomy" id="1084523"/>
    <lineage>
        <taxon>Bacteria</taxon>
        <taxon>Pseudomonadati</taxon>
        <taxon>Bacteroidota</taxon>
        <taxon>Cytophagia</taxon>
        <taxon>Cytophagales</taxon>
        <taxon>Hymenobacteraceae</taxon>
        <taxon>Hymenobacter</taxon>
    </lineage>
</organism>
<evidence type="ECO:0000256" key="5">
    <source>
        <dbReference type="ARBA" id="ARBA00022984"/>
    </source>
</evidence>
<feature type="active site" description="Nucleophile" evidence="7">
    <location>
        <position position="404"/>
    </location>
</feature>
<dbReference type="Pfam" id="PF03734">
    <property type="entry name" value="YkuD"/>
    <property type="match status" value="1"/>
</dbReference>
<evidence type="ECO:0000256" key="7">
    <source>
        <dbReference type="PROSITE-ProRule" id="PRU01373"/>
    </source>
</evidence>
<dbReference type="InterPro" id="IPR005490">
    <property type="entry name" value="LD_TPept_cat_dom"/>
</dbReference>